<feature type="domain" description="Plastocyanin-like" evidence="15">
    <location>
        <begin position="434"/>
        <end position="557"/>
    </location>
</feature>
<evidence type="ECO:0000256" key="8">
    <source>
        <dbReference type="ARBA" id="ARBA00022737"/>
    </source>
</evidence>
<dbReference type="EMBL" id="JACAZI010000007">
    <property type="protein sequence ID" value="KAF7356147.1"/>
    <property type="molecule type" value="Genomic_DNA"/>
</dbReference>
<keyword evidence="9" id="KW-0560">Oxidoreductase</keyword>
<comment type="catalytic activity">
    <reaction evidence="1">
        <text>4 hydroquinone + O2 = 4 benzosemiquinone + 2 H2O</text>
        <dbReference type="Rhea" id="RHEA:11276"/>
        <dbReference type="ChEBI" id="CHEBI:15377"/>
        <dbReference type="ChEBI" id="CHEBI:15379"/>
        <dbReference type="ChEBI" id="CHEBI:17594"/>
        <dbReference type="ChEBI" id="CHEBI:17977"/>
        <dbReference type="EC" id="1.10.3.2"/>
    </reaction>
</comment>
<dbReference type="OrthoDB" id="2121828at2759"/>
<keyword evidence="12" id="KW-0325">Glycoprotein</keyword>
<comment type="subcellular location">
    <subcellularLocation>
        <location evidence="3">Secreted</location>
    </subcellularLocation>
</comment>
<dbReference type="PROSITE" id="PS00080">
    <property type="entry name" value="MULTICOPPER_OXIDASE2"/>
    <property type="match status" value="1"/>
</dbReference>
<dbReference type="InterPro" id="IPR045087">
    <property type="entry name" value="Cu-oxidase_fam"/>
</dbReference>
<dbReference type="InterPro" id="IPR001117">
    <property type="entry name" value="Cu-oxidase_2nd"/>
</dbReference>
<evidence type="ECO:0000256" key="5">
    <source>
        <dbReference type="ARBA" id="ARBA00012297"/>
    </source>
</evidence>
<feature type="domain" description="Plastocyanin-like" evidence="14">
    <location>
        <begin position="231"/>
        <end position="372"/>
    </location>
</feature>
<accession>A0A8H6YBM4</accession>
<evidence type="ECO:0000256" key="1">
    <source>
        <dbReference type="ARBA" id="ARBA00000349"/>
    </source>
</evidence>
<keyword evidence="13" id="KW-0439">Lignin degradation</keyword>
<evidence type="ECO:0000256" key="12">
    <source>
        <dbReference type="ARBA" id="ARBA00023180"/>
    </source>
</evidence>
<dbReference type="AlphaFoldDB" id="A0A8H6YBM4"/>
<comment type="cofactor">
    <cofactor evidence="2">
        <name>Cu cation</name>
        <dbReference type="ChEBI" id="CHEBI:23378"/>
    </cofactor>
</comment>
<dbReference type="PROSITE" id="PS00079">
    <property type="entry name" value="MULTICOPPER_OXIDASE1"/>
    <property type="match status" value="2"/>
</dbReference>
<dbReference type="EC" id="1.10.3.2" evidence="5"/>
<evidence type="ECO:0000256" key="9">
    <source>
        <dbReference type="ARBA" id="ARBA00023002"/>
    </source>
</evidence>
<name>A0A8H6YBM4_9AGAR</name>
<evidence type="ECO:0000256" key="3">
    <source>
        <dbReference type="ARBA" id="ARBA00004613"/>
    </source>
</evidence>
<evidence type="ECO:0000256" key="2">
    <source>
        <dbReference type="ARBA" id="ARBA00001935"/>
    </source>
</evidence>
<evidence type="ECO:0000256" key="11">
    <source>
        <dbReference type="ARBA" id="ARBA00023157"/>
    </source>
</evidence>
<keyword evidence="10" id="KW-0186">Copper</keyword>
<dbReference type="InterPro" id="IPR002355">
    <property type="entry name" value="Cu_oxidase_Cu_BS"/>
</dbReference>
<dbReference type="InterPro" id="IPR011706">
    <property type="entry name" value="Cu-oxidase_C"/>
</dbReference>
<evidence type="ECO:0000313" key="18">
    <source>
        <dbReference type="Proteomes" id="UP000620124"/>
    </source>
</evidence>
<dbReference type="PANTHER" id="PTHR11709">
    <property type="entry name" value="MULTI-COPPER OXIDASE"/>
    <property type="match status" value="1"/>
</dbReference>
<keyword evidence="8" id="KW-0677">Repeat</keyword>
<evidence type="ECO:0000259" key="14">
    <source>
        <dbReference type="Pfam" id="PF00394"/>
    </source>
</evidence>
<reference evidence="17" key="1">
    <citation type="submission" date="2020-05" db="EMBL/GenBank/DDBJ databases">
        <title>Mycena genomes resolve the evolution of fungal bioluminescence.</title>
        <authorList>
            <person name="Tsai I.J."/>
        </authorList>
    </citation>
    <scope>NUCLEOTIDE SEQUENCE</scope>
    <source>
        <strain evidence="17">CCC161011</strain>
    </source>
</reference>
<dbReference type="Proteomes" id="UP000620124">
    <property type="component" value="Unassembled WGS sequence"/>
</dbReference>
<dbReference type="Pfam" id="PF07731">
    <property type="entry name" value="Cu-oxidase_2"/>
    <property type="match status" value="1"/>
</dbReference>
<dbReference type="GO" id="GO:0005507">
    <property type="term" value="F:copper ion binding"/>
    <property type="evidence" value="ECO:0007669"/>
    <property type="project" value="InterPro"/>
</dbReference>
<dbReference type="CDD" id="cd13903">
    <property type="entry name" value="CuRO_3_Tv-LCC_like"/>
    <property type="match status" value="1"/>
</dbReference>
<evidence type="ECO:0000313" key="17">
    <source>
        <dbReference type="EMBL" id="KAF7356147.1"/>
    </source>
</evidence>
<keyword evidence="6" id="KW-0964">Secreted</keyword>
<dbReference type="GO" id="GO:0052716">
    <property type="term" value="F:hydroquinone:oxygen oxidoreductase activity"/>
    <property type="evidence" value="ECO:0007669"/>
    <property type="project" value="UniProtKB-EC"/>
</dbReference>
<dbReference type="InterPro" id="IPR011707">
    <property type="entry name" value="Cu-oxidase-like_N"/>
</dbReference>
<keyword evidence="18" id="KW-1185">Reference proteome</keyword>
<evidence type="ECO:0000256" key="7">
    <source>
        <dbReference type="ARBA" id="ARBA00022723"/>
    </source>
</evidence>
<evidence type="ECO:0000256" key="6">
    <source>
        <dbReference type="ARBA" id="ARBA00022525"/>
    </source>
</evidence>
<evidence type="ECO:0000256" key="10">
    <source>
        <dbReference type="ARBA" id="ARBA00023008"/>
    </source>
</evidence>
<dbReference type="PANTHER" id="PTHR11709:SF511">
    <property type="entry name" value="LACCASE"/>
    <property type="match status" value="1"/>
</dbReference>
<evidence type="ECO:0000259" key="15">
    <source>
        <dbReference type="Pfam" id="PF07731"/>
    </source>
</evidence>
<dbReference type="GO" id="GO:0046274">
    <property type="term" value="P:lignin catabolic process"/>
    <property type="evidence" value="ECO:0007669"/>
    <property type="project" value="UniProtKB-KW"/>
</dbReference>
<organism evidence="17 18">
    <name type="scientific">Mycena venus</name>
    <dbReference type="NCBI Taxonomy" id="2733690"/>
    <lineage>
        <taxon>Eukaryota</taxon>
        <taxon>Fungi</taxon>
        <taxon>Dikarya</taxon>
        <taxon>Basidiomycota</taxon>
        <taxon>Agaricomycotina</taxon>
        <taxon>Agaricomycetes</taxon>
        <taxon>Agaricomycetidae</taxon>
        <taxon>Agaricales</taxon>
        <taxon>Marasmiineae</taxon>
        <taxon>Mycenaceae</taxon>
        <taxon>Mycena</taxon>
    </lineage>
</organism>
<evidence type="ECO:0000256" key="4">
    <source>
        <dbReference type="ARBA" id="ARBA00010609"/>
    </source>
</evidence>
<evidence type="ECO:0000259" key="16">
    <source>
        <dbReference type="Pfam" id="PF07732"/>
    </source>
</evidence>
<dbReference type="CDD" id="cd13882">
    <property type="entry name" value="CuRO_2_Tv-LCC_like"/>
    <property type="match status" value="1"/>
</dbReference>
<dbReference type="Pfam" id="PF07732">
    <property type="entry name" value="Cu-oxidase_3"/>
    <property type="match status" value="1"/>
</dbReference>
<dbReference type="Gene3D" id="2.60.40.420">
    <property type="entry name" value="Cupredoxins - blue copper proteins"/>
    <property type="match status" value="3"/>
</dbReference>
<proteinExistence type="inferred from homology"/>
<dbReference type="CDD" id="cd13856">
    <property type="entry name" value="CuRO_1_Tv-LCC_like"/>
    <property type="match status" value="1"/>
</dbReference>
<gene>
    <name evidence="17" type="ORF">MVEN_00945400</name>
</gene>
<dbReference type="InterPro" id="IPR033138">
    <property type="entry name" value="Cu_oxidase_CS"/>
</dbReference>
<dbReference type="SUPFAM" id="SSF49503">
    <property type="entry name" value="Cupredoxins"/>
    <property type="match status" value="3"/>
</dbReference>
<dbReference type="Pfam" id="PF00394">
    <property type="entry name" value="Cu-oxidase"/>
    <property type="match status" value="1"/>
</dbReference>
<dbReference type="InterPro" id="IPR008972">
    <property type="entry name" value="Cupredoxin"/>
</dbReference>
<sequence>MIHPIASRLLTPEVSEPRFRNCTSPAFPHAWQRHLTCCRCLDTYKRRQGLRLLHRSSRPSSPSPSSTMHLSSVLALSLPLSFLPGAIAVSIGPVADLQIVNKHIAPDGFTRSTVLAGGTFPGPLIKGSKGNRFLLNVEDKLTDNTMLLSTSIHWHGFFQKNSSWADGPSFVTQCPIAANHSFLYDFQAPGQAGTYWYHSHLSTQYCDGLRGPMVVYDPLDPQRHLYDVDDESTVITLADWYHFPARSAPVIPTANSTLINGLGRYQGGPASPLAVITVKKGLRYRFRLVAISCDPNFVFSIDGHSMTIIEVDGVNHKPLTVDSLQIFAGQRYSFVLTANNQVSNYWVRANPNLGFTGFAGGINSAILRYVGAPNVEPTTNSTGTTPLVETALHPLANSPVPGKPFPGGADVNLNLNIVFNFTTLKFSINGATFVPPTAPVLLQVLSGAQAAQDLLPPGSVYTLPPNKVIEVSIPGGAPGAPHPFHLHGHNFHVIRSAGNDTYNFVDPVIRDVVSTGPLTTDNTTFRFVTDNAGPWFLHCHIDWHLEIGLAIVFAEDTRTISKSTHPPAWDQLCPIYDNLKPSQL</sequence>
<comment type="similarity">
    <text evidence="4">Belongs to the multicopper oxidase family.</text>
</comment>
<evidence type="ECO:0000256" key="13">
    <source>
        <dbReference type="ARBA" id="ARBA00023185"/>
    </source>
</evidence>
<keyword evidence="11" id="KW-1015">Disulfide bond</keyword>
<protein>
    <recommendedName>
        <fullName evidence="5">laccase</fullName>
        <ecNumber evidence="5">1.10.3.2</ecNumber>
    </recommendedName>
</protein>
<dbReference type="GO" id="GO:0005576">
    <property type="term" value="C:extracellular region"/>
    <property type="evidence" value="ECO:0007669"/>
    <property type="project" value="UniProtKB-SubCell"/>
</dbReference>
<dbReference type="FunFam" id="2.60.40.420:FF:000045">
    <property type="entry name" value="Laccase 2"/>
    <property type="match status" value="1"/>
</dbReference>
<keyword evidence="7" id="KW-0479">Metal-binding</keyword>
<comment type="caution">
    <text evidence="17">The sequence shown here is derived from an EMBL/GenBank/DDBJ whole genome shotgun (WGS) entry which is preliminary data.</text>
</comment>
<feature type="domain" description="Plastocyanin-like" evidence="16">
    <location>
        <begin position="101"/>
        <end position="218"/>
    </location>
</feature>
<dbReference type="FunFam" id="2.60.40.420:FF:000112">
    <property type="entry name" value="Laccase B"/>
    <property type="match status" value="1"/>
</dbReference>